<dbReference type="EC" id="2.7.13.3" evidence="2"/>
<sequence>MAPTIEPPAIIALSHVAGVSDGARARELYKYFQPSEPVNSDTCFPASIAPVPAPASGTGTRTGPVQQAEDEPPRHVPVKSNITAAKVASPDTALTAFCQLVTWRTGSQRAMIGLIDAKTQYFVAESTKTVDLFDTASHATGDDIWMGCSSVSKTGKLCEKTIAVKPSPNNSSYPSFVVNDLSKDECFNQLPFVTGPPNLRFYAGVPLITEKGIPIGSLFVVDDQVRDGMSKENIHFMGTMAQTIMKHLEMVRGVEEHRRSVKMSRGLASFVEGRAELLEAEVDVYSGEGTKIAGQFASEPPGFPGSKPNSPPSSSITAPIGSPSSVDRRDREHSHSTPLTMLKSEQATRTRASPDDKPDSSLRPPEYSTPESQGTSLGTATSGSIIWSRSNYQTGSSADVDLSETSSQKRLFSRAAHLIHDTFEVDGGCIFYDAQAGIASDHHDQPSSPGHADPLTEDSQTESQATSGDEFPTIGENASLSHDPNNAPAVATSQAAMSPDLPAAFSRTSRMSKKPAEILGFSTPAATSVHGDALPGPQLFKPFQEKALDSLLRRYPRGKLWTFDSDGGVTSSEEEEEWLQRPAKHPVQPNKDVMRRKARTVRAKSDAKFLSKHFPGVRQLLFVPLWDAGRSRWLSGCFVWSTELSRVFSKQSELSFLTAFANSVMAEWSRIDTEIANRKKGDFIGSISHELRSPLHGILASAEFLSDEVQSTFETSMVETISSCGRTLLDTINHVLDFSKINHFESTWRKSRRGIPRSASGVAIKQSELPMINLYADIDVSVVCEEVVEGIFAGHIFHSGNTTNFDMTEAPRKTMPVQLKGPLPSQPEAGSGAFQQPEVAVIFDVDQENYQFTTQPGAFRRVVMNLLGNALKYTSHGYVRVKLTTAPIEDFQDLETGEVIPRAMVTLTVSDTGKGISPEFLRSKLFTPFAQENALSSGTGLGLSIVKSIVHILEGDITIESEVGRGTQVRVSLPLLRWIPNTLDHGSVTNARSVASAAREPEESISKLRCSLLGQRVTLHGFDIRYQDPVSHKMSQLLKISVMNFLTNWYGLQVVPFGQKAELIISNEGNPADISNSLPRAASTRRKLSVIILCSHSSRVGRVAAGNGTKLNVGYVTTPVGPLKLAKAIVQCMQGSNTPTPGPMDGASTGSKDHDLSNTFEEMSLSPAGGEVLDNSRMAAVSDNARNAIESPTPNALFEKASEFPFPDIPGRSTTSKAKDMSEVSKSAQRPSSRESTGTLPQSPNTSRAGPKEDVPMTRPSFLLVDDNAINLTLLSTSIGKRKHNVIDRAMDGLAAVKKFLDRQEGYDVIFMDISMPLLDGFGATKQIRAIEASRKDRSRETGEYSSPVTPALVIAITGLASSDDQAQAANVGVDLFLTKPVSFRDVNKMLDNWEANREKDTTSSSI</sequence>
<dbReference type="OrthoDB" id="303614at2759"/>
<dbReference type="PROSITE" id="PS50109">
    <property type="entry name" value="HIS_KIN"/>
    <property type="match status" value="1"/>
</dbReference>
<dbReference type="GO" id="GO:0009927">
    <property type="term" value="F:histidine phosphotransfer kinase activity"/>
    <property type="evidence" value="ECO:0007669"/>
    <property type="project" value="TreeGrafter"/>
</dbReference>
<feature type="compositionally biased region" description="Basic and acidic residues" evidence="7">
    <location>
        <begin position="326"/>
        <end position="335"/>
    </location>
</feature>
<feature type="compositionally biased region" description="Polar residues" evidence="7">
    <location>
        <begin position="369"/>
        <end position="381"/>
    </location>
</feature>
<dbReference type="Pfam" id="PF00512">
    <property type="entry name" value="HisKA"/>
    <property type="match status" value="1"/>
</dbReference>
<dbReference type="SMART" id="SM00387">
    <property type="entry name" value="HATPase_c"/>
    <property type="match status" value="1"/>
</dbReference>
<evidence type="ECO:0000259" key="8">
    <source>
        <dbReference type="PROSITE" id="PS50109"/>
    </source>
</evidence>
<feature type="compositionally biased region" description="Low complexity" evidence="7">
    <location>
        <begin position="304"/>
        <end position="315"/>
    </location>
</feature>
<keyword evidence="10" id="KW-0413">Isomerase</keyword>
<evidence type="ECO:0000313" key="10">
    <source>
        <dbReference type="EMBL" id="RDL35459.1"/>
    </source>
</evidence>
<evidence type="ECO:0000259" key="9">
    <source>
        <dbReference type="PROSITE" id="PS50110"/>
    </source>
</evidence>
<dbReference type="InterPro" id="IPR004358">
    <property type="entry name" value="Sig_transdc_His_kin-like_C"/>
</dbReference>
<evidence type="ECO:0000256" key="2">
    <source>
        <dbReference type="ARBA" id="ARBA00012438"/>
    </source>
</evidence>
<dbReference type="SUPFAM" id="SSF55874">
    <property type="entry name" value="ATPase domain of HSP90 chaperone/DNA topoisomerase II/histidine kinase"/>
    <property type="match status" value="1"/>
</dbReference>
<feature type="domain" description="Response regulatory" evidence="9">
    <location>
        <begin position="1261"/>
        <end position="1395"/>
    </location>
</feature>
<dbReference type="Pfam" id="PF01590">
    <property type="entry name" value="GAF"/>
    <property type="match status" value="1"/>
</dbReference>
<dbReference type="Gene3D" id="3.40.50.2300">
    <property type="match status" value="1"/>
</dbReference>
<organism evidence="10 11">
    <name type="scientific">Venustampulla echinocandica</name>
    <dbReference type="NCBI Taxonomy" id="2656787"/>
    <lineage>
        <taxon>Eukaryota</taxon>
        <taxon>Fungi</taxon>
        <taxon>Dikarya</taxon>
        <taxon>Ascomycota</taxon>
        <taxon>Pezizomycotina</taxon>
        <taxon>Leotiomycetes</taxon>
        <taxon>Helotiales</taxon>
        <taxon>Pleuroascaceae</taxon>
        <taxon>Venustampulla</taxon>
    </lineage>
</organism>
<dbReference type="CDD" id="cd17546">
    <property type="entry name" value="REC_hyHK_CKI1_RcsC-like"/>
    <property type="match status" value="1"/>
</dbReference>
<dbReference type="GeneID" id="43600239"/>
<dbReference type="PRINTS" id="PR00344">
    <property type="entry name" value="BCTRLSENSOR"/>
</dbReference>
<feature type="compositionally biased region" description="Polar residues" evidence="7">
    <location>
        <begin position="336"/>
        <end position="345"/>
    </location>
</feature>
<dbReference type="PROSITE" id="PS50110">
    <property type="entry name" value="RESPONSE_REGULATORY"/>
    <property type="match status" value="1"/>
</dbReference>
<keyword evidence="3 6" id="KW-0597">Phosphoprotein</keyword>
<dbReference type="InterPro" id="IPR001789">
    <property type="entry name" value="Sig_transdc_resp-reg_receiver"/>
</dbReference>
<comment type="caution">
    <text evidence="10">The sequence shown here is derived from an EMBL/GenBank/DDBJ whole genome shotgun (WGS) entry which is preliminary data.</text>
</comment>
<dbReference type="Gene3D" id="3.30.450.40">
    <property type="match status" value="1"/>
</dbReference>
<feature type="region of interest" description="Disordered" evidence="7">
    <location>
        <begin position="440"/>
        <end position="495"/>
    </location>
</feature>
<dbReference type="InterPro" id="IPR036890">
    <property type="entry name" value="HATPase_C_sf"/>
</dbReference>
<dbReference type="GO" id="GO:0000155">
    <property type="term" value="F:phosphorelay sensor kinase activity"/>
    <property type="evidence" value="ECO:0007669"/>
    <property type="project" value="InterPro"/>
</dbReference>
<dbReference type="InterPro" id="IPR003594">
    <property type="entry name" value="HATPase_dom"/>
</dbReference>
<feature type="region of interest" description="Disordered" evidence="7">
    <location>
        <begin position="1198"/>
        <end position="1258"/>
    </location>
</feature>
<keyword evidence="4" id="KW-0808">Transferase</keyword>
<dbReference type="RefSeq" id="XP_031868282.1">
    <property type="nucleotide sequence ID" value="XM_032016013.1"/>
</dbReference>
<evidence type="ECO:0000256" key="3">
    <source>
        <dbReference type="ARBA" id="ARBA00022553"/>
    </source>
</evidence>
<proteinExistence type="predicted"/>
<dbReference type="PANTHER" id="PTHR43047:SF72">
    <property type="entry name" value="OSMOSENSING HISTIDINE PROTEIN KINASE SLN1"/>
    <property type="match status" value="1"/>
</dbReference>
<dbReference type="InterPro" id="IPR003018">
    <property type="entry name" value="GAF"/>
</dbReference>
<keyword evidence="5 10" id="KW-0418">Kinase</keyword>
<feature type="domain" description="Histidine kinase" evidence="8">
    <location>
        <begin position="686"/>
        <end position="977"/>
    </location>
</feature>
<reference evidence="10 11" key="1">
    <citation type="journal article" date="2018" name="IMA Fungus">
        <title>IMA Genome-F 9: Draft genome sequence of Annulohypoxylon stygium, Aspergillus mulundensis, Berkeleyomyces basicola (syn. Thielaviopsis basicola), Ceratocystis smalleyi, two Cercospora beticola strains, Coleophoma cylindrospora, Fusarium fracticaudum, Phialophora cf. hyalina, and Morchella septimelata.</title>
        <authorList>
            <person name="Wingfield B.D."/>
            <person name="Bills G.F."/>
            <person name="Dong Y."/>
            <person name="Huang W."/>
            <person name="Nel W.J."/>
            <person name="Swalarsk-Parry B.S."/>
            <person name="Vaghefi N."/>
            <person name="Wilken P.M."/>
            <person name="An Z."/>
            <person name="de Beer Z.W."/>
            <person name="De Vos L."/>
            <person name="Chen L."/>
            <person name="Duong T.A."/>
            <person name="Gao Y."/>
            <person name="Hammerbacher A."/>
            <person name="Kikkert J.R."/>
            <person name="Li Y."/>
            <person name="Li H."/>
            <person name="Li K."/>
            <person name="Li Q."/>
            <person name="Liu X."/>
            <person name="Ma X."/>
            <person name="Naidoo K."/>
            <person name="Pethybridge S.J."/>
            <person name="Sun J."/>
            <person name="Steenkamp E.T."/>
            <person name="van der Nest M.A."/>
            <person name="van Wyk S."/>
            <person name="Wingfield M.J."/>
            <person name="Xiong C."/>
            <person name="Yue Q."/>
            <person name="Zhang X."/>
        </authorList>
    </citation>
    <scope>NUCLEOTIDE SEQUENCE [LARGE SCALE GENOMIC DNA]</scope>
    <source>
        <strain evidence="10 11">BP 5553</strain>
    </source>
</reference>
<accession>A0A370TJC2</accession>
<dbReference type="EMBL" id="NPIC01000006">
    <property type="protein sequence ID" value="RDL35459.1"/>
    <property type="molecule type" value="Genomic_DNA"/>
</dbReference>
<evidence type="ECO:0000256" key="4">
    <source>
        <dbReference type="ARBA" id="ARBA00022679"/>
    </source>
</evidence>
<evidence type="ECO:0000256" key="6">
    <source>
        <dbReference type="PROSITE-ProRule" id="PRU00169"/>
    </source>
</evidence>
<protein>
    <recommendedName>
        <fullName evidence="2">histidine kinase</fullName>
        <ecNumber evidence="2">2.7.13.3</ecNumber>
    </recommendedName>
</protein>
<gene>
    <name evidence="10" type="ORF">BP5553_07390</name>
</gene>
<dbReference type="STRING" id="2656787.A0A370TJC2"/>
<dbReference type="InterPro" id="IPR036097">
    <property type="entry name" value="HisK_dim/P_sf"/>
</dbReference>
<dbReference type="SUPFAM" id="SSF55781">
    <property type="entry name" value="GAF domain-like"/>
    <property type="match status" value="1"/>
</dbReference>
<dbReference type="InterPro" id="IPR029016">
    <property type="entry name" value="GAF-like_dom_sf"/>
</dbReference>
<feature type="region of interest" description="Disordered" evidence="7">
    <location>
        <begin position="293"/>
        <end position="381"/>
    </location>
</feature>
<dbReference type="InterPro" id="IPR003661">
    <property type="entry name" value="HisK_dim/P_dom"/>
</dbReference>
<dbReference type="Proteomes" id="UP000254866">
    <property type="component" value="Unassembled WGS sequence"/>
</dbReference>
<feature type="modified residue" description="4-aspartylphosphate" evidence="6">
    <location>
        <position position="1313"/>
    </location>
</feature>
<keyword evidence="11" id="KW-1185">Reference proteome</keyword>
<dbReference type="SUPFAM" id="SSF47384">
    <property type="entry name" value="Homodimeric domain of signal transducing histidine kinase"/>
    <property type="match status" value="1"/>
</dbReference>
<dbReference type="Pfam" id="PF02518">
    <property type="entry name" value="HATPase_c"/>
    <property type="match status" value="1"/>
</dbReference>
<name>A0A370TJC2_9HELO</name>
<feature type="region of interest" description="Disordered" evidence="7">
    <location>
        <begin position="49"/>
        <end position="76"/>
    </location>
</feature>
<dbReference type="InterPro" id="IPR011006">
    <property type="entry name" value="CheY-like_superfamily"/>
</dbReference>
<dbReference type="CDD" id="cd00082">
    <property type="entry name" value="HisKA"/>
    <property type="match status" value="1"/>
</dbReference>
<dbReference type="Gene3D" id="3.30.565.10">
    <property type="entry name" value="Histidine kinase-like ATPase, C-terminal domain"/>
    <property type="match status" value="1"/>
</dbReference>
<evidence type="ECO:0000256" key="7">
    <source>
        <dbReference type="SAM" id="MobiDB-lite"/>
    </source>
</evidence>
<comment type="catalytic activity">
    <reaction evidence="1">
        <text>ATP + protein L-histidine = ADP + protein N-phospho-L-histidine.</text>
        <dbReference type="EC" id="2.7.13.3"/>
    </reaction>
</comment>
<dbReference type="Pfam" id="PF00072">
    <property type="entry name" value="Response_reg"/>
    <property type="match status" value="1"/>
</dbReference>
<dbReference type="PANTHER" id="PTHR43047">
    <property type="entry name" value="TWO-COMPONENT HISTIDINE PROTEIN KINASE"/>
    <property type="match status" value="1"/>
</dbReference>
<feature type="compositionally biased region" description="Polar residues" evidence="7">
    <location>
        <begin position="1224"/>
        <end position="1248"/>
    </location>
</feature>
<dbReference type="InterPro" id="IPR005467">
    <property type="entry name" value="His_kinase_dom"/>
</dbReference>
<evidence type="ECO:0000313" key="11">
    <source>
        <dbReference type="Proteomes" id="UP000254866"/>
    </source>
</evidence>
<dbReference type="SMART" id="SM00448">
    <property type="entry name" value="REC"/>
    <property type="match status" value="1"/>
</dbReference>
<dbReference type="SMART" id="SM00388">
    <property type="entry name" value="HisKA"/>
    <property type="match status" value="1"/>
</dbReference>
<dbReference type="SUPFAM" id="SSF52172">
    <property type="entry name" value="CheY-like"/>
    <property type="match status" value="1"/>
</dbReference>
<evidence type="ECO:0000256" key="5">
    <source>
        <dbReference type="ARBA" id="ARBA00022777"/>
    </source>
</evidence>
<dbReference type="FunFam" id="1.10.287.130:FF:000023">
    <property type="entry name" value="Sensor histidine kinase/response regulator, putative"/>
    <property type="match status" value="1"/>
</dbReference>
<dbReference type="GO" id="GO:0005886">
    <property type="term" value="C:plasma membrane"/>
    <property type="evidence" value="ECO:0007669"/>
    <property type="project" value="TreeGrafter"/>
</dbReference>
<feature type="compositionally biased region" description="Basic and acidic residues" evidence="7">
    <location>
        <begin position="346"/>
        <end position="360"/>
    </location>
</feature>
<dbReference type="GO" id="GO:0016853">
    <property type="term" value="F:isomerase activity"/>
    <property type="evidence" value="ECO:0007669"/>
    <property type="project" value="UniProtKB-KW"/>
</dbReference>
<dbReference type="FunFam" id="3.30.450.40:FF:000083">
    <property type="entry name" value="Sensor histidine kinase/response regulator, putative (AFU_orthologue AFUA_4G00660)"/>
    <property type="match status" value="1"/>
</dbReference>
<evidence type="ECO:0000256" key="1">
    <source>
        <dbReference type="ARBA" id="ARBA00000085"/>
    </source>
</evidence>
<dbReference type="Gene3D" id="1.10.287.130">
    <property type="match status" value="1"/>
</dbReference>